<protein>
    <submittedName>
        <fullName evidence="1">Uncharacterized protein</fullName>
    </submittedName>
</protein>
<name>A0ABR1MHY3_9PEZI</name>
<gene>
    <name evidence="1" type="ORF">IWX46DRAFT_42365</name>
</gene>
<proteinExistence type="predicted"/>
<accession>A0ABR1MHY3</accession>
<sequence length="238" mass="26876">MSNARPWPWVARLPTRGETCISWYPLPPLPPLLLCPSFIPSLRPLFSVNFSTPFSFPFPPRRRVDQTRRPFATEKPARAPRLYQMTANPSSLRARKSVLQPVNVARGVLVRDGRRAWPEAAQAIVSSPRMLFRAAASRWPDGAPSWPCCRNSIADHPASHRRGWCRCIPPYVGWNAPSGQPGCRFVHPPRCRQTRLWPCPHHGRPDSFLSAAQPPFASSLTRLVRLSITPLGRLEVEQ</sequence>
<evidence type="ECO:0000313" key="1">
    <source>
        <dbReference type="EMBL" id="KAK7548835.1"/>
    </source>
</evidence>
<reference evidence="1 2" key="1">
    <citation type="submission" date="2024-04" db="EMBL/GenBank/DDBJ databases">
        <title>Phyllosticta paracitricarpa is synonymous to the EU quarantine fungus P. citricarpa based on phylogenomic analyses.</title>
        <authorList>
            <consortium name="Lawrence Berkeley National Laboratory"/>
            <person name="Van Ingen-Buijs V.A."/>
            <person name="Van Westerhoven A.C."/>
            <person name="Haridas S."/>
            <person name="Skiadas P."/>
            <person name="Martin F."/>
            <person name="Groenewald J.Z."/>
            <person name="Crous P.W."/>
            <person name="Seidl M.F."/>
        </authorList>
    </citation>
    <scope>NUCLEOTIDE SEQUENCE [LARGE SCALE GENOMIC DNA]</scope>
    <source>
        <strain evidence="1 2">CBS 122670</strain>
    </source>
</reference>
<dbReference type="EMBL" id="JBBPDW010000010">
    <property type="protein sequence ID" value="KAK7548835.1"/>
    <property type="molecule type" value="Genomic_DNA"/>
</dbReference>
<comment type="caution">
    <text evidence="1">The sequence shown here is derived from an EMBL/GenBank/DDBJ whole genome shotgun (WGS) entry which is preliminary data.</text>
</comment>
<dbReference type="Proteomes" id="UP001365128">
    <property type="component" value="Unassembled WGS sequence"/>
</dbReference>
<keyword evidence="2" id="KW-1185">Reference proteome</keyword>
<organism evidence="1 2">
    <name type="scientific">Phyllosticta citricarpa</name>
    <dbReference type="NCBI Taxonomy" id="55181"/>
    <lineage>
        <taxon>Eukaryota</taxon>
        <taxon>Fungi</taxon>
        <taxon>Dikarya</taxon>
        <taxon>Ascomycota</taxon>
        <taxon>Pezizomycotina</taxon>
        <taxon>Dothideomycetes</taxon>
        <taxon>Dothideomycetes incertae sedis</taxon>
        <taxon>Botryosphaeriales</taxon>
        <taxon>Phyllostictaceae</taxon>
        <taxon>Phyllosticta</taxon>
    </lineage>
</organism>
<evidence type="ECO:0000313" key="2">
    <source>
        <dbReference type="Proteomes" id="UP001365128"/>
    </source>
</evidence>